<reference evidence="1" key="1">
    <citation type="submission" date="2021-06" db="EMBL/GenBank/DDBJ databases">
        <authorList>
            <person name="Kallberg Y."/>
            <person name="Tangrot J."/>
            <person name="Rosling A."/>
        </authorList>
    </citation>
    <scope>NUCLEOTIDE SEQUENCE</scope>
    <source>
        <strain evidence="1">87-6 pot B 2015</strain>
    </source>
</reference>
<dbReference type="AlphaFoldDB" id="A0A9N9DIY7"/>
<protein>
    <submittedName>
        <fullName evidence="1">10894_t:CDS:1</fullName>
    </submittedName>
</protein>
<keyword evidence="2" id="KW-1185">Reference proteome</keyword>
<dbReference type="Proteomes" id="UP000789375">
    <property type="component" value="Unassembled WGS sequence"/>
</dbReference>
<evidence type="ECO:0000313" key="1">
    <source>
        <dbReference type="EMBL" id="CAG8637455.1"/>
    </source>
</evidence>
<proteinExistence type="predicted"/>
<dbReference type="Gene3D" id="3.40.1350.10">
    <property type="match status" value="1"/>
</dbReference>
<comment type="caution">
    <text evidence="1">The sequence shown here is derived from an EMBL/GenBank/DDBJ whole genome shotgun (WGS) entry which is preliminary data.</text>
</comment>
<dbReference type="InterPro" id="IPR011856">
    <property type="entry name" value="tRNA_endonuc-like_dom_sf"/>
</dbReference>
<organism evidence="1 2">
    <name type="scientific">Funneliformis mosseae</name>
    <name type="common">Endomycorrhizal fungus</name>
    <name type="synonym">Glomus mosseae</name>
    <dbReference type="NCBI Taxonomy" id="27381"/>
    <lineage>
        <taxon>Eukaryota</taxon>
        <taxon>Fungi</taxon>
        <taxon>Fungi incertae sedis</taxon>
        <taxon>Mucoromycota</taxon>
        <taxon>Glomeromycotina</taxon>
        <taxon>Glomeromycetes</taxon>
        <taxon>Glomerales</taxon>
        <taxon>Glomeraceae</taxon>
        <taxon>Funneliformis</taxon>
    </lineage>
</organism>
<sequence>MDISLDEQFDIKNVDWTLSKCKKFLRFVQEKPTETRIKKEPGDGSHLFLPMYLGKGREFYKWDSKNLHDIFVAIFRFLQKYYYDLSRLNLKALHSEQISKWKVEFPKYLEDKHASKEAKLQDKFIKEINDKWLPGFGYLYDFEYRIGDHKGDLIFADDNGFLVAVETKRGGYNPVLIIQNINKAKEQAIKYRNLLMERTRNDSNIITVLGVYFIDLAFSRLLRVAFNKVQK</sequence>
<dbReference type="EMBL" id="CAJVPP010003800">
    <property type="protein sequence ID" value="CAG8637455.1"/>
    <property type="molecule type" value="Genomic_DNA"/>
</dbReference>
<gene>
    <name evidence="1" type="ORF">FMOSSE_LOCUS10809</name>
</gene>
<evidence type="ECO:0000313" key="2">
    <source>
        <dbReference type="Proteomes" id="UP000789375"/>
    </source>
</evidence>
<name>A0A9N9DIY7_FUNMO</name>
<accession>A0A9N9DIY7</accession>
<dbReference type="GO" id="GO:0003676">
    <property type="term" value="F:nucleic acid binding"/>
    <property type="evidence" value="ECO:0007669"/>
    <property type="project" value="InterPro"/>
</dbReference>